<dbReference type="PANTHER" id="PTHR30570:SF1">
    <property type="entry name" value="PHOSPHATE-BINDING PROTEIN PSTS"/>
    <property type="match status" value="1"/>
</dbReference>
<organism evidence="6 7">
    <name type="scientific">Limnothrix redekei LRLZ20PSL1</name>
    <dbReference type="NCBI Taxonomy" id="3112953"/>
    <lineage>
        <taxon>Bacteria</taxon>
        <taxon>Bacillati</taxon>
        <taxon>Cyanobacteriota</taxon>
        <taxon>Cyanophyceae</taxon>
        <taxon>Pseudanabaenales</taxon>
        <taxon>Pseudanabaenaceae</taxon>
        <taxon>Limnothrix</taxon>
    </lineage>
</organism>
<comment type="function">
    <text evidence="4">Involved in the system for phosphate transport across the cytoplasmic membrane.</text>
</comment>
<dbReference type="Gene3D" id="3.40.190.10">
    <property type="entry name" value="Periplasmic binding protein-like II"/>
    <property type="match status" value="2"/>
</dbReference>
<dbReference type="SUPFAM" id="SSF53850">
    <property type="entry name" value="Periplasmic binding protein-like II"/>
    <property type="match status" value="1"/>
</dbReference>
<dbReference type="InterPro" id="IPR024370">
    <property type="entry name" value="PBP_domain"/>
</dbReference>
<keyword evidence="4" id="KW-0592">Phosphate transport</keyword>
<dbReference type="CDD" id="cd13654">
    <property type="entry name" value="PBP2_phosphate_like_2"/>
    <property type="match status" value="1"/>
</dbReference>
<evidence type="ECO:0000256" key="3">
    <source>
        <dbReference type="ARBA" id="ARBA00022729"/>
    </source>
</evidence>
<evidence type="ECO:0000256" key="1">
    <source>
        <dbReference type="ARBA" id="ARBA00008725"/>
    </source>
</evidence>
<evidence type="ECO:0000313" key="7">
    <source>
        <dbReference type="Proteomes" id="UP001604335"/>
    </source>
</evidence>
<protein>
    <recommendedName>
        <fullName evidence="4">Phosphate-binding protein</fullName>
    </recommendedName>
</protein>
<evidence type="ECO:0000256" key="2">
    <source>
        <dbReference type="ARBA" id="ARBA00022448"/>
    </source>
</evidence>
<keyword evidence="2 4" id="KW-0813">Transport</keyword>
<dbReference type="EMBL" id="JAZAQF010000029">
    <property type="protein sequence ID" value="MFG3817179.1"/>
    <property type="molecule type" value="Genomic_DNA"/>
</dbReference>
<evidence type="ECO:0000256" key="4">
    <source>
        <dbReference type="RuleBase" id="RU367119"/>
    </source>
</evidence>
<dbReference type="PANTHER" id="PTHR30570">
    <property type="entry name" value="PERIPLASMIC PHOSPHATE BINDING COMPONENT OF PHOSPHATE ABC TRANSPORTER"/>
    <property type="match status" value="1"/>
</dbReference>
<reference evidence="7" key="1">
    <citation type="journal article" date="2024" name="Algal Res.">
        <title>Biochemical, toxicological and genomic investigation of a high-biomass producing Limnothrix strain isolated from Italian shallow drinking water reservoir.</title>
        <authorList>
            <person name="Simonazzi M."/>
            <person name="Shishido T.K."/>
            <person name="Delbaje E."/>
            <person name="Wahlsten M."/>
            <person name="Fewer D.P."/>
            <person name="Sivonen K."/>
            <person name="Pezzolesi L."/>
            <person name="Pistocchi R."/>
        </authorList>
    </citation>
    <scope>NUCLEOTIDE SEQUENCE [LARGE SCALE GENOMIC DNA]</scope>
    <source>
        <strain evidence="7">LRLZ20PSL1</strain>
    </source>
</reference>
<dbReference type="InterPro" id="IPR011862">
    <property type="entry name" value="Phos-bd"/>
</dbReference>
<proteinExistence type="inferred from homology"/>
<keyword evidence="7" id="KW-1185">Reference proteome</keyword>
<evidence type="ECO:0000259" key="5">
    <source>
        <dbReference type="Pfam" id="PF12849"/>
    </source>
</evidence>
<evidence type="ECO:0000313" key="6">
    <source>
        <dbReference type="EMBL" id="MFG3817179.1"/>
    </source>
</evidence>
<sequence length="325" mass="35360">MISTKLRRRSAILAGAVAALAIVTNWGTQAAQSQNNTIAIDGSSTVFPITEAVAEEFQASKRGAVRVTVGISGTGGGFKKFCNGELDISNASRPIKESEQQACAAKGIEYVELPVAYDALTVVVNPRNTWAASMTTAELKAMWEGAAEGKITKWSQIRPGWPDVKFTLFGPGADSGTFDYFNEVILGKDTKSRTDYTPSEDDNVLVQGVSRDQNALGYFGFAYYDLNKSRVKAVAIDSGKGAVMPTVGAVNDGTYTPLSRPIYIYVKKSALDRPEVREFSEFYLKNATRLVREVDYVPLPDADYRAATQRLSQREVGRKPLRAGL</sequence>
<dbReference type="Pfam" id="PF12849">
    <property type="entry name" value="PBP_like_2"/>
    <property type="match status" value="1"/>
</dbReference>
<name>A0ABW7CAM5_9CYAN</name>
<keyword evidence="3 4" id="KW-0732">Signal</keyword>
<dbReference type="InterPro" id="IPR050811">
    <property type="entry name" value="Phosphate_ABC_transporter"/>
</dbReference>
<comment type="caution">
    <text evidence="6">The sequence shown here is derived from an EMBL/GenBank/DDBJ whole genome shotgun (WGS) entry which is preliminary data.</text>
</comment>
<comment type="similarity">
    <text evidence="1 4">Belongs to the PstS family.</text>
</comment>
<dbReference type="NCBIfam" id="TIGR02136">
    <property type="entry name" value="ptsS_2"/>
    <property type="match status" value="1"/>
</dbReference>
<feature type="domain" description="PBP" evidence="5">
    <location>
        <begin position="30"/>
        <end position="285"/>
    </location>
</feature>
<dbReference type="RefSeq" id="WP_393011306.1">
    <property type="nucleotide sequence ID" value="NZ_JAZAQF010000029.1"/>
</dbReference>
<gene>
    <name evidence="6" type="ORF">VPK24_05980</name>
</gene>
<dbReference type="Proteomes" id="UP001604335">
    <property type="component" value="Unassembled WGS sequence"/>
</dbReference>
<accession>A0ABW7CAM5</accession>
<feature type="chain" id="PRO_5044967384" description="Phosphate-binding protein" evidence="4">
    <location>
        <begin position="31"/>
        <end position="325"/>
    </location>
</feature>
<feature type="signal peptide" evidence="4">
    <location>
        <begin position="1"/>
        <end position="30"/>
    </location>
</feature>